<dbReference type="Gene3D" id="1.25.10.10">
    <property type="entry name" value="Leucine-rich Repeat Variant"/>
    <property type="match status" value="1"/>
</dbReference>
<dbReference type="PANTHER" id="PTHR46540:SF1">
    <property type="entry name" value="TETRATRICOPEPTIDE REPEAT PROTEIN 12"/>
    <property type="match status" value="1"/>
</dbReference>
<dbReference type="HOGENOM" id="CLU_2443341_0_0_1"/>
<dbReference type="OMA" id="ILHSCMN"/>
<dbReference type="InterPro" id="IPR043195">
    <property type="entry name" value="TTC12"/>
</dbReference>
<dbReference type="InterPro" id="IPR011989">
    <property type="entry name" value="ARM-like"/>
</dbReference>
<dbReference type="EMBL" id="KB200869">
    <property type="protein sequence ID" value="ESO99933.1"/>
    <property type="molecule type" value="Genomic_DNA"/>
</dbReference>
<dbReference type="SUPFAM" id="SSF48371">
    <property type="entry name" value="ARM repeat"/>
    <property type="match status" value="1"/>
</dbReference>
<accession>V4A7L1</accession>
<feature type="non-terminal residue" evidence="1">
    <location>
        <position position="1"/>
    </location>
</feature>
<protein>
    <submittedName>
        <fullName evidence="1">Uncharacterized protein</fullName>
    </submittedName>
</protein>
<dbReference type="InterPro" id="IPR016024">
    <property type="entry name" value="ARM-type_fold"/>
</dbReference>
<sequence length="90" mass="10054">LLQHEDELVVGNSALSLSHCLQVPKSGAALTKTDIIKDLLVIIQDVKNTDVKQNCAILLGKLAQNDKRHLERLRELHGIEILNSCMKFIK</sequence>
<dbReference type="CTD" id="20230921"/>
<dbReference type="GO" id="GO:0005737">
    <property type="term" value="C:cytoplasm"/>
    <property type="evidence" value="ECO:0007669"/>
    <property type="project" value="TreeGrafter"/>
</dbReference>
<evidence type="ECO:0000313" key="2">
    <source>
        <dbReference type="Proteomes" id="UP000030746"/>
    </source>
</evidence>
<keyword evidence="2" id="KW-1185">Reference proteome</keyword>
<dbReference type="PANTHER" id="PTHR46540">
    <property type="entry name" value="TETRATRICOPEPTIDE REPEAT PROTEIN 12"/>
    <property type="match status" value="1"/>
</dbReference>
<dbReference type="GO" id="GO:0007288">
    <property type="term" value="P:sperm axoneme assembly"/>
    <property type="evidence" value="ECO:0007669"/>
    <property type="project" value="TreeGrafter"/>
</dbReference>
<proteinExistence type="predicted"/>
<gene>
    <name evidence="1" type="ORF">LOTGIDRAFT_113177</name>
</gene>
<dbReference type="AlphaFoldDB" id="V4A7L1"/>
<dbReference type="Proteomes" id="UP000030746">
    <property type="component" value="Unassembled WGS sequence"/>
</dbReference>
<dbReference type="GO" id="GO:0070286">
    <property type="term" value="P:axonemal dynein complex assembly"/>
    <property type="evidence" value="ECO:0007669"/>
    <property type="project" value="TreeGrafter"/>
</dbReference>
<dbReference type="KEGG" id="lgi:LOTGIDRAFT_113177"/>
<reference evidence="1 2" key="1">
    <citation type="journal article" date="2013" name="Nature">
        <title>Insights into bilaterian evolution from three spiralian genomes.</title>
        <authorList>
            <person name="Simakov O."/>
            <person name="Marletaz F."/>
            <person name="Cho S.J."/>
            <person name="Edsinger-Gonzales E."/>
            <person name="Havlak P."/>
            <person name="Hellsten U."/>
            <person name="Kuo D.H."/>
            <person name="Larsson T."/>
            <person name="Lv J."/>
            <person name="Arendt D."/>
            <person name="Savage R."/>
            <person name="Osoegawa K."/>
            <person name="de Jong P."/>
            <person name="Grimwood J."/>
            <person name="Chapman J.A."/>
            <person name="Shapiro H."/>
            <person name="Aerts A."/>
            <person name="Otillar R.P."/>
            <person name="Terry A.Y."/>
            <person name="Boore J.L."/>
            <person name="Grigoriev I.V."/>
            <person name="Lindberg D.R."/>
            <person name="Seaver E.C."/>
            <person name="Weisblat D.A."/>
            <person name="Putnam N.H."/>
            <person name="Rokhsar D.S."/>
        </authorList>
    </citation>
    <scope>NUCLEOTIDE SEQUENCE [LARGE SCALE GENOMIC DNA]</scope>
</reference>
<dbReference type="RefSeq" id="XP_009049373.1">
    <property type="nucleotide sequence ID" value="XM_009051125.1"/>
</dbReference>
<dbReference type="GeneID" id="20230921"/>
<dbReference type="OrthoDB" id="629492at2759"/>
<dbReference type="STRING" id="225164.V4A7L1"/>
<organism evidence="1 2">
    <name type="scientific">Lottia gigantea</name>
    <name type="common">Giant owl limpet</name>
    <dbReference type="NCBI Taxonomy" id="225164"/>
    <lineage>
        <taxon>Eukaryota</taxon>
        <taxon>Metazoa</taxon>
        <taxon>Spiralia</taxon>
        <taxon>Lophotrochozoa</taxon>
        <taxon>Mollusca</taxon>
        <taxon>Gastropoda</taxon>
        <taxon>Patellogastropoda</taxon>
        <taxon>Lottioidea</taxon>
        <taxon>Lottiidae</taxon>
        <taxon>Lottia</taxon>
    </lineage>
</organism>
<name>V4A7L1_LOTGI</name>
<dbReference type="GO" id="GO:0005813">
    <property type="term" value="C:centrosome"/>
    <property type="evidence" value="ECO:0007669"/>
    <property type="project" value="TreeGrafter"/>
</dbReference>
<evidence type="ECO:0000313" key="1">
    <source>
        <dbReference type="EMBL" id="ESO99933.1"/>
    </source>
</evidence>